<feature type="compositionally biased region" description="Low complexity" evidence="1">
    <location>
        <begin position="48"/>
        <end position="59"/>
    </location>
</feature>
<accession>A0AAD4I2Y5</accession>
<dbReference type="Proteomes" id="UP001197093">
    <property type="component" value="Unassembled WGS sequence"/>
</dbReference>
<sequence length="253" mass="26473">MSADVSAAPPKEPLTAPLPMDSPASNRVSPNRSPIHTRGNSTPNLGEPISPGPSSAPSSFTWSEKEDESDPGKFGRFNLDSLVAPKQPQPEFPASFSFSRSPPSPEAAPLCAGRVITPAGIETPAFSRVRPAWALAPADIETPTFAGLRTTRAIAPADIETAFGSKPGALGFASLNLSPPPKPVAKPEPTPDRAVAVLPSFPDDAALMSPRAETMTDNPIHHSFSELSGCKGDPRSPPTKGESPIVRSIDDMI</sequence>
<evidence type="ECO:0000313" key="2">
    <source>
        <dbReference type="EMBL" id="KAG7290463.1"/>
    </source>
</evidence>
<comment type="caution">
    <text evidence="2">The sequence shown here is derived from an EMBL/GenBank/DDBJ whole genome shotgun (WGS) entry which is preliminary data.</text>
</comment>
<dbReference type="EMBL" id="JAHCVI010000001">
    <property type="protein sequence ID" value="KAG7290463.1"/>
    <property type="molecule type" value="Genomic_DNA"/>
</dbReference>
<reference evidence="2" key="1">
    <citation type="submission" date="2023-02" db="EMBL/GenBank/DDBJ databases">
        <authorList>
            <person name="Palmer J.M."/>
        </authorList>
    </citation>
    <scope>NUCLEOTIDE SEQUENCE</scope>
    <source>
        <strain evidence="2">FW57</strain>
    </source>
</reference>
<gene>
    <name evidence="2" type="ORF">NEMBOFW57_000465</name>
</gene>
<feature type="compositionally biased region" description="Polar residues" evidence="1">
    <location>
        <begin position="23"/>
        <end position="44"/>
    </location>
</feature>
<keyword evidence="3" id="KW-1185">Reference proteome</keyword>
<dbReference type="AlphaFoldDB" id="A0AAD4I2Y5"/>
<name>A0AAD4I2Y5_9PEZI</name>
<proteinExistence type="predicted"/>
<protein>
    <submittedName>
        <fullName evidence="2">Uncharacterized protein</fullName>
    </submittedName>
</protein>
<evidence type="ECO:0000256" key="1">
    <source>
        <dbReference type="SAM" id="MobiDB-lite"/>
    </source>
</evidence>
<evidence type="ECO:0000313" key="3">
    <source>
        <dbReference type="Proteomes" id="UP001197093"/>
    </source>
</evidence>
<feature type="compositionally biased region" description="Low complexity" evidence="1">
    <location>
        <begin position="92"/>
        <end position="101"/>
    </location>
</feature>
<organism evidence="2 3">
    <name type="scientific">Staphylotrichum longicolle</name>
    <dbReference type="NCBI Taxonomy" id="669026"/>
    <lineage>
        <taxon>Eukaryota</taxon>
        <taxon>Fungi</taxon>
        <taxon>Dikarya</taxon>
        <taxon>Ascomycota</taxon>
        <taxon>Pezizomycotina</taxon>
        <taxon>Sordariomycetes</taxon>
        <taxon>Sordariomycetidae</taxon>
        <taxon>Sordariales</taxon>
        <taxon>Chaetomiaceae</taxon>
        <taxon>Staphylotrichum</taxon>
    </lineage>
</organism>
<feature type="region of interest" description="Disordered" evidence="1">
    <location>
        <begin position="1"/>
        <end position="110"/>
    </location>
</feature>
<feature type="region of interest" description="Disordered" evidence="1">
    <location>
        <begin position="215"/>
        <end position="253"/>
    </location>
</feature>